<organism evidence="1 2">
    <name type="scientific">Desmophyllum pertusum</name>
    <dbReference type="NCBI Taxonomy" id="174260"/>
    <lineage>
        <taxon>Eukaryota</taxon>
        <taxon>Metazoa</taxon>
        <taxon>Cnidaria</taxon>
        <taxon>Anthozoa</taxon>
        <taxon>Hexacorallia</taxon>
        <taxon>Scleractinia</taxon>
        <taxon>Caryophylliina</taxon>
        <taxon>Caryophylliidae</taxon>
        <taxon>Desmophyllum</taxon>
    </lineage>
</organism>
<comment type="caution">
    <text evidence="1">The sequence shown here is derived from an EMBL/GenBank/DDBJ whole genome shotgun (WGS) entry which is preliminary data.</text>
</comment>
<reference evidence="1" key="1">
    <citation type="submission" date="2023-01" db="EMBL/GenBank/DDBJ databases">
        <title>Genome assembly of the deep-sea coral Lophelia pertusa.</title>
        <authorList>
            <person name="Herrera S."/>
            <person name="Cordes E."/>
        </authorList>
    </citation>
    <scope>NUCLEOTIDE SEQUENCE</scope>
    <source>
        <strain evidence="1">USNM1676648</strain>
        <tissue evidence="1">Polyp</tissue>
    </source>
</reference>
<evidence type="ECO:0000313" key="2">
    <source>
        <dbReference type="Proteomes" id="UP001163046"/>
    </source>
</evidence>
<proteinExistence type="predicted"/>
<keyword evidence="2" id="KW-1185">Reference proteome</keyword>
<gene>
    <name evidence="1" type="ORF">OS493_035407</name>
</gene>
<accession>A0A9W9ZXA3</accession>
<name>A0A9W9ZXA3_9CNID</name>
<dbReference type="AlphaFoldDB" id="A0A9W9ZXA3"/>
<dbReference type="Proteomes" id="UP001163046">
    <property type="component" value="Unassembled WGS sequence"/>
</dbReference>
<sequence length="108" mass="12786">MLHSQGITEYFWQCNYHRSMRNINTILRKESRNIITVQNLTKSNSKKWMTEVNRAIKAMKRLHYEPSSIRPMKPQTLINKESEILRSSRSRNAMCKTTEKSCIALKIN</sequence>
<evidence type="ECO:0000313" key="1">
    <source>
        <dbReference type="EMBL" id="KAJ7388849.1"/>
    </source>
</evidence>
<protein>
    <submittedName>
        <fullName evidence="1">Uncharacterized protein</fullName>
    </submittedName>
</protein>
<dbReference type="EMBL" id="MU825449">
    <property type="protein sequence ID" value="KAJ7388849.1"/>
    <property type="molecule type" value="Genomic_DNA"/>
</dbReference>